<feature type="binding site" evidence="5">
    <location>
        <begin position="240"/>
        <end position="242"/>
    </location>
    <ligand>
        <name>Mo-molybdopterin</name>
        <dbReference type="ChEBI" id="CHEBI:71302"/>
    </ligand>
</feature>
<sequence length="320" mass="36559">MLIKKPSDIKPSEITDETLYYSRRQFLARAGLLGAGLGAGALLPGLLSPEVAAATTRLGNIRKSAYSTTEKLTPFKDVTTYNNFYEFGSSKEGPSKLAPRYLKPRPWTVSVEGEVRRPRVYDIDQIMKLAPLEERIYRMRCVEGWSMVIPWAGLPLNALIRQAEPLGSARYVAFITLQDPAQMPGQQRELLPWPYFEALRLDEAMHPLTLLAVGLYGQILPNQNGAPLRLVVPWKYGFKGAKSIVRIRFLSRQPATTWMRAAPEEYGFYANVNPEVSHKRWSQKRERRIGEFRKRPTLMYNGYGEQVAHLYRGMDLNKYF</sequence>
<dbReference type="GO" id="GO:0016491">
    <property type="term" value="F:oxidoreductase activity"/>
    <property type="evidence" value="ECO:0007669"/>
    <property type="project" value="UniProtKB-KW"/>
</dbReference>
<feature type="domain" description="Oxidoreductase molybdopterin-binding" evidence="7">
    <location>
        <begin position="102"/>
        <end position="258"/>
    </location>
</feature>
<keyword evidence="4 5" id="KW-0560">Oxidoreductase</keyword>
<dbReference type="EMBL" id="JBBPCO010000017">
    <property type="protein sequence ID" value="MEK8090850.1"/>
    <property type="molecule type" value="Genomic_DNA"/>
</dbReference>
<dbReference type="InterPro" id="IPR036374">
    <property type="entry name" value="OxRdtase_Mopterin-bd_sf"/>
</dbReference>
<dbReference type="SUPFAM" id="SSF56524">
    <property type="entry name" value="Oxidoreductase molybdopterin-binding domain"/>
    <property type="match status" value="1"/>
</dbReference>
<comment type="subunit">
    <text evidence="5">Heterodimer of a catalytic subunit (MsrP) and a heme-binding subunit (MsrQ).</text>
</comment>
<proteinExistence type="inferred from homology"/>
<dbReference type="PROSITE" id="PS51318">
    <property type="entry name" value="TAT"/>
    <property type="match status" value="1"/>
</dbReference>
<comment type="function">
    <text evidence="5">Part of the MsrPQ system that repairs oxidized periplasmic proteins containing methionine sulfoxide residues (Met-O), using respiratory chain electrons. Thus protects these proteins from oxidative-stress damage caused by reactive species of oxygen and chlorine generated by the host defense mechanisms. MsrPQ is essential for the maintenance of envelope integrity under bleach stress, rescuing a wide series of structurally unrelated periplasmic proteins from methionine oxidation. The catalytic subunit MsrP is non-stereospecific, being able to reduce both (R-) and (S-) diastereoisomers of methionine sulfoxide.</text>
</comment>
<evidence type="ECO:0000256" key="6">
    <source>
        <dbReference type="SAM" id="Phobius"/>
    </source>
</evidence>
<protein>
    <recommendedName>
        <fullName evidence="5">Protein-methionine-sulfoxide reductase catalytic subunit MsrP</fullName>
        <ecNumber evidence="5">1.8.5.-</ecNumber>
    </recommendedName>
</protein>
<evidence type="ECO:0000256" key="5">
    <source>
        <dbReference type="HAMAP-Rule" id="MF_01206"/>
    </source>
</evidence>
<gene>
    <name evidence="5 8" type="primary">msrP</name>
    <name evidence="8" type="ORF">WOB96_13915</name>
</gene>
<comment type="cofactor">
    <cofactor evidence="5">
        <name>Mo-molybdopterin</name>
        <dbReference type="ChEBI" id="CHEBI:71302"/>
    </cofactor>
    <text evidence="5">Binds 1 Mo-molybdopterin (Mo-MPT) cofactor per subunit.</text>
</comment>
<evidence type="ECO:0000256" key="1">
    <source>
        <dbReference type="ARBA" id="ARBA00022505"/>
    </source>
</evidence>
<keyword evidence="3 5" id="KW-0732">Signal</keyword>
<keyword evidence="6" id="KW-0472">Membrane</keyword>
<dbReference type="EC" id="1.8.5.-" evidence="5"/>
<comment type="similarity">
    <text evidence="5">Belongs to the MsrP family.</text>
</comment>
<comment type="PTM">
    <text evidence="5">Predicted to be exported by the Tat system. The position of the signal peptide cleavage has not been experimentally proven.</text>
</comment>
<keyword evidence="6" id="KW-0812">Transmembrane</keyword>
<dbReference type="InterPro" id="IPR006311">
    <property type="entry name" value="TAT_signal"/>
</dbReference>
<dbReference type="InterPro" id="IPR000572">
    <property type="entry name" value="OxRdtase_Mopterin-bd_dom"/>
</dbReference>
<evidence type="ECO:0000259" key="7">
    <source>
        <dbReference type="Pfam" id="PF00174"/>
    </source>
</evidence>
<comment type="caution">
    <text evidence="8">The sequence shown here is derived from an EMBL/GenBank/DDBJ whole genome shotgun (WGS) entry which is preliminary data.</text>
</comment>
<evidence type="ECO:0000256" key="2">
    <source>
        <dbReference type="ARBA" id="ARBA00022723"/>
    </source>
</evidence>
<evidence type="ECO:0000256" key="4">
    <source>
        <dbReference type="ARBA" id="ARBA00023002"/>
    </source>
</evidence>
<reference evidence="8 9" key="1">
    <citation type="submission" date="2024-04" db="EMBL/GenBank/DDBJ databases">
        <authorList>
            <person name="Abashina T."/>
            <person name="Shaikin A."/>
        </authorList>
    </citation>
    <scope>NUCLEOTIDE SEQUENCE [LARGE SCALE GENOMIC DNA]</scope>
    <source>
        <strain evidence="8 9">AAFK</strain>
    </source>
</reference>
<dbReference type="InterPro" id="IPR022867">
    <property type="entry name" value="MsrP"/>
</dbReference>
<feature type="binding site" evidence="5">
    <location>
        <position position="176"/>
    </location>
    <ligand>
        <name>Mo-molybdopterin</name>
        <dbReference type="ChEBI" id="CHEBI:71302"/>
    </ligand>
</feature>
<dbReference type="PANTHER" id="PTHR43032:SF3">
    <property type="entry name" value="PROTEIN-METHIONINE-SULFOXIDE REDUCTASE CATALYTIC SUBUNIT MSRP"/>
    <property type="match status" value="1"/>
</dbReference>
<feature type="binding site" evidence="5">
    <location>
        <position position="224"/>
    </location>
    <ligand>
        <name>Mo-molybdopterin</name>
        <dbReference type="ChEBI" id="CHEBI:71302"/>
    </ligand>
</feature>
<keyword evidence="2 5" id="KW-0479">Metal-binding</keyword>
<dbReference type="NCBIfam" id="NF003767">
    <property type="entry name" value="PRK05363.1"/>
    <property type="match status" value="1"/>
</dbReference>
<organism evidence="8 9">
    <name type="scientific">Thermithiobacillus plumbiphilus</name>
    <dbReference type="NCBI Taxonomy" id="1729899"/>
    <lineage>
        <taxon>Bacteria</taxon>
        <taxon>Pseudomonadati</taxon>
        <taxon>Pseudomonadota</taxon>
        <taxon>Acidithiobacillia</taxon>
        <taxon>Acidithiobacillales</taxon>
        <taxon>Thermithiobacillaceae</taxon>
        <taxon>Thermithiobacillus</taxon>
    </lineage>
</organism>
<dbReference type="Pfam" id="PF00174">
    <property type="entry name" value="Oxidored_molyb"/>
    <property type="match status" value="1"/>
</dbReference>
<feature type="binding site" evidence="5">
    <location>
        <begin position="85"/>
        <end position="86"/>
    </location>
    <ligand>
        <name>Mo-molybdopterin</name>
        <dbReference type="ChEBI" id="CHEBI:71302"/>
    </ligand>
</feature>
<dbReference type="PANTHER" id="PTHR43032">
    <property type="entry name" value="PROTEIN-METHIONINE-SULFOXIDE REDUCTASE"/>
    <property type="match status" value="1"/>
</dbReference>
<comment type="catalytic activity">
    <reaction evidence="5">
        <text>L-methionyl-[protein] + a quinone + H2O = L-methionyl-(S)-S-oxide-[protein] + a quinol</text>
        <dbReference type="Rhea" id="RHEA:51292"/>
        <dbReference type="Rhea" id="RHEA-COMP:12313"/>
        <dbReference type="Rhea" id="RHEA-COMP:12315"/>
        <dbReference type="ChEBI" id="CHEBI:15377"/>
        <dbReference type="ChEBI" id="CHEBI:16044"/>
        <dbReference type="ChEBI" id="CHEBI:24646"/>
        <dbReference type="ChEBI" id="CHEBI:44120"/>
        <dbReference type="ChEBI" id="CHEBI:132124"/>
    </reaction>
</comment>
<dbReference type="RefSeq" id="WP_341371906.1">
    <property type="nucleotide sequence ID" value="NZ_JBBPCO010000017.1"/>
</dbReference>
<feature type="binding site" evidence="5">
    <location>
        <position position="141"/>
    </location>
    <ligand>
        <name>Mo-molybdopterin</name>
        <dbReference type="ChEBI" id="CHEBI:71302"/>
    </ligand>
    <ligandPart>
        <name>Mo</name>
        <dbReference type="ChEBI" id="CHEBI:28685"/>
    </ligandPart>
</feature>
<comment type="catalytic activity">
    <reaction evidence="5">
        <text>L-methionyl-[protein] + a quinone + H2O = L-methionyl-(R)-S-oxide-[protein] + a quinol</text>
        <dbReference type="Rhea" id="RHEA:51296"/>
        <dbReference type="Rhea" id="RHEA-COMP:12313"/>
        <dbReference type="Rhea" id="RHEA-COMP:12314"/>
        <dbReference type="ChEBI" id="CHEBI:15377"/>
        <dbReference type="ChEBI" id="CHEBI:16044"/>
        <dbReference type="ChEBI" id="CHEBI:24646"/>
        <dbReference type="ChEBI" id="CHEBI:45764"/>
        <dbReference type="ChEBI" id="CHEBI:132124"/>
    </reaction>
</comment>
<evidence type="ECO:0000313" key="9">
    <source>
        <dbReference type="Proteomes" id="UP001446205"/>
    </source>
</evidence>
<name>A0ABU9DBF7_9PROT</name>
<feature type="binding site" evidence="5">
    <location>
        <position position="82"/>
    </location>
    <ligand>
        <name>Mo-molybdopterin</name>
        <dbReference type="ChEBI" id="CHEBI:71302"/>
    </ligand>
</feature>
<dbReference type="NCBIfam" id="TIGR01409">
    <property type="entry name" value="TAT_signal_seq"/>
    <property type="match status" value="1"/>
</dbReference>
<feature type="binding site" evidence="5">
    <location>
        <position position="229"/>
    </location>
    <ligand>
        <name>Mo-molybdopterin</name>
        <dbReference type="ChEBI" id="CHEBI:71302"/>
    </ligand>
</feature>
<accession>A0ABU9DBF7</accession>
<keyword evidence="6" id="KW-1133">Transmembrane helix</keyword>
<dbReference type="Gene3D" id="3.90.420.10">
    <property type="entry name" value="Oxidoreductase, molybdopterin-binding domain"/>
    <property type="match status" value="1"/>
</dbReference>
<evidence type="ECO:0000313" key="8">
    <source>
        <dbReference type="EMBL" id="MEK8090850.1"/>
    </source>
</evidence>
<evidence type="ECO:0000256" key="3">
    <source>
        <dbReference type="ARBA" id="ARBA00022729"/>
    </source>
</evidence>
<dbReference type="InterPro" id="IPR019546">
    <property type="entry name" value="TAT_signal_bac_arc"/>
</dbReference>
<dbReference type="Proteomes" id="UP001446205">
    <property type="component" value="Unassembled WGS sequence"/>
</dbReference>
<keyword evidence="9" id="KW-1185">Reference proteome</keyword>
<keyword evidence="1 5" id="KW-0500">Molybdenum</keyword>
<dbReference type="HAMAP" id="MF_01206">
    <property type="entry name" value="MsrP"/>
    <property type="match status" value="1"/>
</dbReference>
<feature type="transmembrane region" description="Helical" evidence="6">
    <location>
        <begin position="26"/>
        <end position="47"/>
    </location>
</feature>